<dbReference type="RefSeq" id="WP_123389092.1">
    <property type="nucleotide sequence ID" value="NZ_RKHO01000001.1"/>
</dbReference>
<dbReference type="InterPro" id="IPR050692">
    <property type="entry name" value="HTH_transcr_repressor_FabR"/>
</dbReference>
<dbReference type="AlphaFoldDB" id="A0A3N2CQM3"/>
<dbReference type="PANTHER" id="PTHR47752">
    <property type="entry name" value="HTH-TYPE TRANSCRIPTIONAL REPRESSOR FABR"/>
    <property type="match status" value="1"/>
</dbReference>
<reference evidence="4 5" key="1">
    <citation type="submission" date="2018-11" db="EMBL/GenBank/DDBJ databases">
        <title>Sequencing the genomes of 1000 actinobacteria strains.</title>
        <authorList>
            <person name="Klenk H.-P."/>
        </authorList>
    </citation>
    <scope>NUCLEOTIDE SEQUENCE [LARGE SCALE GENOMIC DNA]</scope>
    <source>
        <strain evidence="4 5">DSM 12652</strain>
    </source>
</reference>
<sequence>MDRSAVAAVARGGARAPARAETRGERKERTRQAIMDATLALCEDSSLVALSLRQVAKEVGIVPTAFYRHFASIEDLGLALVEDSFVSLRAMLRDVRRTDPGYGEIVDSSISVLEEHVRSRHSHFAFIARERSAGPPAVRAAIRHQIELVERELATDLARLTDSEYWSTEDLGVLSNMIVTLAVGTTEAILSARPEAEEAIGDQARTQLRMVLVGALRWRSGELAAADQVERGRTPTHQAPTP</sequence>
<keyword evidence="1 2" id="KW-0238">DNA-binding</keyword>
<dbReference type="PROSITE" id="PS50977">
    <property type="entry name" value="HTH_TETR_2"/>
    <property type="match status" value="1"/>
</dbReference>
<evidence type="ECO:0000256" key="1">
    <source>
        <dbReference type="ARBA" id="ARBA00023125"/>
    </source>
</evidence>
<evidence type="ECO:0000313" key="5">
    <source>
        <dbReference type="Proteomes" id="UP000281738"/>
    </source>
</evidence>
<dbReference type="PANTHER" id="PTHR47752:SF1">
    <property type="entry name" value="HTH-TYPE TRANSCRIPTIONAL REPRESSOR FABR"/>
    <property type="match status" value="1"/>
</dbReference>
<feature type="domain" description="HTH tetR-type" evidence="3">
    <location>
        <begin position="28"/>
        <end position="88"/>
    </location>
</feature>
<organism evidence="4 5">
    <name type="scientific">Nocardioides aurantiacus</name>
    <dbReference type="NCBI Taxonomy" id="86796"/>
    <lineage>
        <taxon>Bacteria</taxon>
        <taxon>Bacillati</taxon>
        <taxon>Actinomycetota</taxon>
        <taxon>Actinomycetes</taxon>
        <taxon>Propionibacteriales</taxon>
        <taxon>Nocardioidaceae</taxon>
        <taxon>Nocardioides</taxon>
    </lineage>
</organism>
<keyword evidence="5" id="KW-1185">Reference proteome</keyword>
<dbReference type="EMBL" id="RKHO01000001">
    <property type="protein sequence ID" value="ROR89827.1"/>
    <property type="molecule type" value="Genomic_DNA"/>
</dbReference>
<evidence type="ECO:0000259" key="3">
    <source>
        <dbReference type="PROSITE" id="PS50977"/>
    </source>
</evidence>
<dbReference type="GO" id="GO:0003677">
    <property type="term" value="F:DNA binding"/>
    <property type="evidence" value="ECO:0007669"/>
    <property type="project" value="UniProtKB-UniRule"/>
</dbReference>
<dbReference type="Gene3D" id="1.10.357.10">
    <property type="entry name" value="Tetracycline Repressor, domain 2"/>
    <property type="match status" value="1"/>
</dbReference>
<proteinExistence type="predicted"/>
<dbReference type="Pfam" id="PF00440">
    <property type="entry name" value="TetR_N"/>
    <property type="match status" value="1"/>
</dbReference>
<name>A0A3N2CQM3_9ACTN</name>
<dbReference type="OrthoDB" id="8617654at2"/>
<dbReference type="Proteomes" id="UP000281738">
    <property type="component" value="Unassembled WGS sequence"/>
</dbReference>
<dbReference type="InterPro" id="IPR009057">
    <property type="entry name" value="Homeodomain-like_sf"/>
</dbReference>
<evidence type="ECO:0000256" key="2">
    <source>
        <dbReference type="PROSITE-ProRule" id="PRU00335"/>
    </source>
</evidence>
<dbReference type="Gene3D" id="1.10.10.60">
    <property type="entry name" value="Homeodomain-like"/>
    <property type="match status" value="1"/>
</dbReference>
<accession>A0A3N2CQM3</accession>
<gene>
    <name evidence="4" type="ORF">EDD33_0657</name>
</gene>
<protein>
    <submittedName>
        <fullName evidence="4">TetR family transcriptional regulator</fullName>
    </submittedName>
</protein>
<dbReference type="InterPro" id="IPR001647">
    <property type="entry name" value="HTH_TetR"/>
</dbReference>
<feature type="DNA-binding region" description="H-T-H motif" evidence="2">
    <location>
        <begin position="51"/>
        <end position="70"/>
    </location>
</feature>
<dbReference type="SUPFAM" id="SSF46689">
    <property type="entry name" value="Homeodomain-like"/>
    <property type="match status" value="1"/>
</dbReference>
<evidence type="ECO:0000313" key="4">
    <source>
        <dbReference type="EMBL" id="ROR89827.1"/>
    </source>
</evidence>
<comment type="caution">
    <text evidence="4">The sequence shown here is derived from an EMBL/GenBank/DDBJ whole genome shotgun (WGS) entry which is preliminary data.</text>
</comment>